<accession>A0ABD3MU47</accession>
<keyword evidence="4" id="KW-0378">Hydrolase</keyword>
<evidence type="ECO:0000256" key="6">
    <source>
        <dbReference type="SAM" id="MobiDB-lite"/>
    </source>
</evidence>
<keyword evidence="5" id="KW-0547">Nucleotide-binding</keyword>
<dbReference type="Gene3D" id="1.10.8.60">
    <property type="match status" value="1"/>
</dbReference>
<proteinExistence type="inferred from homology"/>
<evidence type="ECO:0000259" key="7">
    <source>
        <dbReference type="SMART" id="SM00382"/>
    </source>
</evidence>
<keyword evidence="2" id="KW-0479">Metal-binding</keyword>
<keyword evidence="4" id="KW-0482">Metalloprotease</keyword>
<dbReference type="InterPro" id="IPR003593">
    <property type="entry name" value="AAA+_ATPase"/>
</dbReference>
<comment type="similarity">
    <text evidence="5">Belongs to the AAA ATPase family.</text>
</comment>
<dbReference type="AlphaFoldDB" id="A0ABD3MU47"/>
<dbReference type="EMBL" id="JALLAZ020001702">
    <property type="protein sequence ID" value="KAL3767470.1"/>
    <property type="molecule type" value="Genomic_DNA"/>
</dbReference>
<name>A0ABD3MU47_9STRA</name>
<feature type="compositionally biased region" description="Low complexity" evidence="6">
    <location>
        <begin position="131"/>
        <end position="141"/>
    </location>
</feature>
<dbReference type="InterPro" id="IPR003960">
    <property type="entry name" value="ATPase_AAA_CS"/>
</dbReference>
<keyword evidence="4" id="KW-0645">Protease</keyword>
<sequence length="495" mass="53470">MAMARAGEVTKVVMRGTALAYLHSTRSPSSSSSSTTTSEPIWRWSRTAVPRNSAALDGIIATLLERGCDDITTVPESGWRRFLDGPAVMTLPFAYLAALYWMMRRLQRRQFEDGDDDSGTIGGRGRRGREGTTTTTTTTTFDDVAGIDPSLRELSEIVSYVRDPSAFRVVGARPPRGVLLHGPPGSGKTLLARAIAGEAGRDVGGGVRRGLGGNAIDCFAVCSGSEFVDTYVGRGAARVRGLFRYVREEAMRNFVRRRGRGGIGRNARSVVAGRENGVLSRTLSGVSDGMAGIWEGVRLLSGAIDATSAKEDEDCHQRPTAIIFIDEIDSIAKRRDSGMGSSSSVGGGCDEREQTLNQLLTEMDGFETGGSSPFDRVDVIVIAATNRPEVLDPAIMRRLERHVRVTLPDARGREAILRVHARRIRWDRSSVNFAGLPTQGFSGADLKNVINEAALLAVRSGNSMVTQAHLLEATQKVMAISLGQGSSQRHQYVMN</sequence>
<dbReference type="Pfam" id="PF00004">
    <property type="entry name" value="AAA"/>
    <property type="match status" value="2"/>
</dbReference>
<dbReference type="InterPro" id="IPR003959">
    <property type="entry name" value="ATPase_AAA_core"/>
</dbReference>
<evidence type="ECO:0000256" key="3">
    <source>
        <dbReference type="ARBA" id="ARBA00022833"/>
    </source>
</evidence>
<dbReference type="SMART" id="SM00382">
    <property type="entry name" value="AAA"/>
    <property type="match status" value="1"/>
</dbReference>
<dbReference type="PANTHER" id="PTHR23076">
    <property type="entry name" value="METALLOPROTEASE M41 FTSH"/>
    <property type="match status" value="1"/>
</dbReference>
<dbReference type="Proteomes" id="UP001530315">
    <property type="component" value="Unassembled WGS sequence"/>
</dbReference>
<dbReference type="InterPro" id="IPR027417">
    <property type="entry name" value="P-loop_NTPase"/>
</dbReference>
<evidence type="ECO:0000313" key="8">
    <source>
        <dbReference type="EMBL" id="KAL3767470.1"/>
    </source>
</evidence>
<comment type="cofactor">
    <cofactor evidence="1">
        <name>Zn(2+)</name>
        <dbReference type="ChEBI" id="CHEBI:29105"/>
    </cofactor>
</comment>
<dbReference type="PANTHER" id="PTHR23076:SF97">
    <property type="entry name" value="ATP-DEPENDENT ZINC METALLOPROTEASE YME1L1"/>
    <property type="match status" value="1"/>
</dbReference>
<dbReference type="SUPFAM" id="SSF52540">
    <property type="entry name" value="P-loop containing nucleoside triphosphate hydrolases"/>
    <property type="match status" value="1"/>
</dbReference>
<comment type="caution">
    <text evidence="8">The sequence shown here is derived from an EMBL/GenBank/DDBJ whole genome shotgun (WGS) entry which is preliminary data.</text>
</comment>
<keyword evidence="9" id="KW-1185">Reference proteome</keyword>
<feature type="domain" description="AAA+ ATPase" evidence="7">
    <location>
        <begin position="174"/>
        <end position="409"/>
    </location>
</feature>
<feature type="region of interest" description="Disordered" evidence="6">
    <location>
        <begin position="112"/>
        <end position="141"/>
    </location>
</feature>
<dbReference type="GO" id="GO:0046872">
    <property type="term" value="F:metal ion binding"/>
    <property type="evidence" value="ECO:0007669"/>
    <property type="project" value="UniProtKB-KW"/>
</dbReference>
<dbReference type="GO" id="GO:0008237">
    <property type="term" value="F:metallopeptidase activity"/>
    <property type="evidence" value="ECO:0007669"/>
    <property type="project" value="UniProtKB-KW"/>
</dbReference>
<dbReference type="Pfam" id="PF17862">
    <property type="entry name" value="AAA_lid_3"/>
    <property type="match status" value="1"/>
</dbReference>
<evidence type="ECO:0000256" key="4">
    <source>
        <dbReference type="ARBA" id="ARBA00023049"/>
    </source>
</evidence>
<evidence type="ECO:0000313" key="9">
    <source>
        <dbReference type="Proteomes" id="UP001530315"/>
    </source>
</evidence>
<keyword evidence="3" id="KW-0862">Zinc</keyword>
<organism evidence="8 9">
    <name type="scientific">Stephanodiscus triporus</name>
    <dbReference type="NCBI Taxonomy" id="2934178"/>
    <lineage>
        <taxon>Eukaryota</taxon>
        <taxon>Sar</taxon>
        <taxon>Stramenopiles</taxon>
        <taxon>Ochrophyta</taxon>
        <taxon>Bacillariophyta</taxon>
        <taxon>Coscinodiscophyceae</taxon>
        <taxon>Thalassiosirophycidae</taxon>
        <taxon>Stephanodiscales</taxon>
        <taxon>Stephanodiscaceae</taxon>
        <taxon>Stephanodiscus</taxon>
    </lineage>
</organism>
<evidence type="ECO:0000256" key="1">
    <source>
        <dbReference type="ARBA" id="ARBA00001947"/>
    </source>
</evidence>
<reference evidence="8 9" key="1">
    <citation type="submission" date="2024-10" db="EMBL/GenBank/DDBJ databases">
        <title>Updated reference genomes for cyclostephanoid diatoms.</title>
        <authorList>
            <person name="Roberts W.R."/>
            <person name="Alverson A.J."/>
        </authorList>
    </citation>
    <scope>NUCLEOTIDE SEQUENCE [LARGE SCALE GENOMIC DNA]</scope>
    <source>
        <strain evidence="8 9">AJA276-08</strain>
    </source>
</reference>
<dbReference type="InterPro" id="IPR041569">
    <property type="entry name" value="AAA_lid_3"/>
</dbReference>
<gene>
    <name evidence="8" type="ORF">ACHAW5_006199</name>
</gene>
<dbReference type="PROSITE" id="PS00674">
    <property type="entry name" value="AAA"/>
    <property type="match status" value="1"/>
</dbReference>
<keyword evidence="5" id="KW-0067">ATP-binding</keyword>
<protein>
    <recommendedName>
        <fullName evidence="7">AAA+ ATPase domain-containing protein</fullName>
    </recommendedName>
</protein>
<dbReference type="GO" id="GO:0005524">
    <property type="term" value="F:ATP binding"/>
    <property type="evidence" value="ECO:0007669"/>
    <property type="project" value="UniProtKB-KW"/>
</dbReference>
<dbReference type="Gene3D" id="3.40.50.300">
    <property type="entry name" value="P-loop containing nucleotide triphosphate hydrolases"/>
    <property type="match status" value="1"/>
</dbReference>
<evidence type="ECO:0000256" key="5">
    <source>
        <dbReference type="RuleBase" id="RU003651"/>
    </source>
</evidence>
<evidence type="ECO:0000256" key="2">
    <source>
        <dbReference type="ARBA" id="ARBA00022723"/>
    </source>
</evidence>